<accession>A0A396GUC1</accession>
<dbReference type="Proteomes" id="UP000265566">
    <property type="component" value="Chromosome 7"/>
</dbReference>
<comment type="caution">
    <text evidence="9">The sequence shown here is derived from an EMBL/GenBank/DDBJ whole genome shotgun (WGS) entry which is preliminary data.</text>
</comment>
<evidence type="ECO:0000256" key="3">
    <source>
        <dbReference type="ARBA" id="ARBA00022679"/>
    </source>
</evidence>
<dbReference type="PANTHER" id="PTHR48005:SF16">
    <property type="entry name" value="MDIS1-INTERACTING RECEPTOR LIKE KINASE 2-LIKE ISOFORM X1"/>
    <property type="match status" value="1"/>
</dbReference>
<comment type="catalytic activity">
    <reaction evidence="8">
        <text>L-seryl-[protein] + ATP = O-phospho-L-seryl-[protein] + ADP + H(+)</text>
        <dbReference type="Rhea" id="RHEA:17989"/>
        <dbReference type="Rhea" id="RHEA-COMP:9863"/>
        <dbReference type="Rhea" id="RHEA-COMP:11604"/>
        <dbReference type="ChEBI" id="CHEBI:15378"/>
        <dbReference type="ChEBI" id="CHEBI:29999"/>
        <dbReference type="ChEBI" id="CHEBI:30616"/>
        <dbReference type="ChEBI" id="CHEBI:83421"/>
        <dbReference type="ChEBI" id="CHEBI:456216"/>
        <dbReference type="EC" id="2.7.11.1"/>
    </reaction>
</comment>
<dbReference type="Gene3D" id="1.10.510.10">
    <property type="entry name" value="Transferase(Phosphotransferase) domain 1"/>
    <property type="match status" value="1"/>
</dbReference>
<dbReference type="GO" id="GO:0005524">
    <property type="term" value="F:ATP binding"/>
    <property type="evidence" value="ECO:0007669"/>
    <property type="project" value="UniProtKB-KW"/>
</dbReference>
<keyword evidence="5" id="KW-0418">Kinase</keyword>
<comment type="catalytic activity">
    <reaction evidence="7">
        <text>L-threonyl-[protein] + ATP = O-phospho-L-threonyl-[protein] + ADP + H(+)</text>
        <dbReference type="Rhea" id="RHEA:46608"/>
        <dbReference type="Rhea" id="RHEA-COMP:11060"/>
        <dbReference type="Rhea" id="RHEA-COMP:11605"/>
        <dbReference type="ChEBI" id="CHEBI:15378"/>
        <dbReference type="ChEBI" id="CHEBI:30013"/>
        <dbReference type="ChEBI" id="CHEBI:30616"/>
        <dbReference type="ChEBI" id="CHEBI:61977"/>
        <dbReference type="ChEBI" id="CHEBI:456216"/>
        <dbReference type="EC" id="2.7.11.1"/>
    </reaction>
</comment>
<dbReference type="GO" id="GO:0004674">
    <property type="term" value="F:protein serine/threonine kinase activity"/>
    <property type="evidence" value="ECO:0007669"/>
    <property type="project" value="UniProtKB-KW"/>
</dbReference>
<protein>
    <recommendedName>
        <fullName evidence="1">non-specific serine/threonine protein kinase</fullName>
        <ecNumber evidence="1">2.7.11.1</ecNumber>
    </recommendedName>
</protein>
<evidence type="ECO:0000256" key="1">
    <source>
        <dbReference type="ARBA" id="ARBA00012513"/>
    </source>
</evidence>
<dbReference type="EC" id="2.7.11.1" evidence="1"/>
<dbReference type="Gramene" id="rna38231">
    <property type="protein sequence ID" value="RHN44153.1"/>
    <property type="gene ID" value="gene38231"/>
</dbReference>
<keyword evidence="4" id="KW-0547">Nucleotide-binding</keyword>
<gene>
    <name evidence="9" type="ORF">MtrunA17_Chr7g0216271</name>
</gene>
<dbReference type="EMBL" id="PSQE01000007">
    <property type="protein sequence ID" value="RHN44153.1"/>
    <property type="molecule type" value="Genomic_DNA"/>
</dbReference>
<organism evidence="9 10">
    <name type="scientific">Medicago truncatula</name>
    <name type="common">Barrel medic</name>
    <name type="synonym">Medicago tribuloides</name>
    <dbReference type="NCBI Taxonomy" id="3880"/>
    <lineage>
        <taxon>Eukaryota</taxon>
        <taxon>Viridiplantae</taxon>
        <taxon>Streptophyta</taxon>
        <taxon>Embryophyta</taxon>
        <taxon>Tracheophyta</taxon>
        <taxon>Spermatophyta</taxon>
        <taxon>Magnoliopsida</taxon>
        <taxon>eudicotyledons</taxon>
        <taxon>Gunneridae</taxon>
        <taxon>Pentapetalae</taxon>
        <taxon>rosids</taxon>
        <taxon>fabids</taxon>
        <taxon>Fabales</taxon>
        <taxon>Fabaceae</taxon>
        <taxon>Papilionoideae</taxon>
        <taxon>50 kb inversion clade</taxon>
        <taxon>NPAAA clade</taxon>
        <taxon>Hologalegina</taxon>
        <taxon>IRL clade</taxon>
        <taxon>Trifolieae</taxon>
        <taxon>Medicago</taxon>
    </lineage>
</organism>
<evidence type="ECO:0000256" key="2">
    <source>
        <dbReference type="ARBA" id="ARBA00022527"/>
    </source>
</evidence>
<dbReference type="PANTHER" id="PTHR48005">
    <property type="entry name" value="LEUCINE RICH REPEAT KINASE 2"/>
    <property type="match status" value="1"/>
</dbReference>
<keyword evidence="6" id="KW-0067">ATP-binding</keyword>
<evidence type="ECO:0000256" key="8">
    <source>
        <dbReference type="ARBA" id="ARBA00048679"/>
    </source>
</evidence>
<sequence>MVVNEKCDVYSFGLVALETLMGKHPGDILSSLKSISTQGTKLSCLSSNSIKTLSKFICRSC</sequence>
<keyword evidence="2" id="KW-0723">Serine/threonine-protein kinase</keyword>
<dbReference type="InterPro" id="IPR011009">
    <property type="entry name" value="Kinase-like_dom_sf"/>
</dbReference>
<evidence type="ECO:0000256" key="6">
    <source>
        <dbReference type="ARBA" id="ARBA00022840"/>
    </source>
</evidence>
<dbReference type="AlphaFoldDB" id="A0A396GUC1"/>
<dbReference type="InterPro" id="IPR051420">
    <property type="entry name" value="Ser_Thr_Kinases_DiverseReg"/>
</dbReference>
<evidence type="ECO:0000256" key="7">
    <source>
        <dbReference type="ARBA" id="ARBA00047899"/>
    </source>
</evidence>
<evidence type="ECO:0000256" key="5">
    <source>
        <dbReference type="ARBA" id="ARBA00022777"/>
    </source>
</evidence>
<keyword evidence="3" id="KW-0808">Transferase</keyword>
<evidence type="ECO:0000256" key="4">
    <source>
        <dbReference type="ARBA" id="ARBA00022741"/>
    </source>
</evidence>
<name>A0A396GUC1_MEDTR</name>
<evidence type="ECO:0000313" key="9">
    <source>
        <dbReference type="EMBL" id="RHN44153.1"/>
    </source>
</evidence>
<evidence type="ECO:0000313" key="10">
    <source>
        <dbReference type="Proteomes" id="UP000265566"/>
    </source>
</evidence>
<proteinExistence type="predicted"/>
<reference evidence="10" key="1">
    <citation type="journal article" date="2018" name="Nat. Plants">
        <title>Whole-genome landscape of Medicago truncatula symbiotic genes.</title>
        <authorList>
            <person name="Pecrix Y."/>
            <person name="Staton S.E."/>
            <person name="Sallet E."/>
            <person name="Lelandais-Briere C."/>
            <person name="Moreau S."/>
            <person name="Carrere S."/>
            <person name="Blein T."/>
            <person name="Jardinaud M.F."/>
            <person name="Latrasse D."/>
            <person name="Zouine M."/>
            <person name="Zahm M."/>
            <person name="Kreplak J."/>
            <person name="Mayjonade B."/>
            <person name="Satge C."/>
            <person name="Perez M."/>
            <person name="Cauet S."/>
            <person name="Marande W."/>
            <person name="Chantry-Darmon C."/>
            <person name="Lopez-Roques C."/>
            <person name="Bouchez O."/>
            <person name="Berard A."/>
            <person name="Debelle F."/>
            <person name="Munos S."/>
            <person name="Bendahmane A."/>
            <person name="Berges H."/>
            <person name="Niebel A."/>
            <person name="Buitink J."/>
            <person name="Frugier F."/>
            <person name="Benhamed M."/>
            <person name="Crespi M."/>
            <person name="Gouzy J."/>
            <person name="Gamas P."/>
        </authorList>
    </citation>
    <scope>NUCLEOTIDE SEQUENCE [LARGE SCALE GENOMIC DNA]</scope>
    <source>
        <strain evidence="10">cv. Jemalong A17</strain>
    </source>
</reference>
<dbReference type="SUPFAM" id="SSF56112">
    <property type="entry name" value="Protein kinase-like (PK-like)"/>
    <property type="match status" value="1"/>
</dbReference>